<gene>
    <name evidence="3" type="ORF">NO357_06025</name>
</gene>
<comment type="caution">
    <text evidence="3">The sequence shown here is derived from an EMBL/GenBank/DDBJ whole genome shotgun (WGS) entry which is preliminary data.</text>
</comment>
<dbReference type="AlphaFoldDB" id="A0AAE3WAN0"/>
<evidence type="ECO:0000259" key="2">
    <source>
        <dbReference type="Pfam" id="PF07811"/>
    </source>
</evidence>
<evidence type="ECO:0000256" key="1">
    <source>
        <dbReference type="SAM" id="Phobius"/>
    </source>
</evidence>
<dbReference type="Proteomes" id="UP001226762">
    <property type="component" value="Unassembled WGS sequence"/>
</dbReference>
<feature type="domain" description="TadE-like" evidence="2">
    <location>
        <begin position="18"/>
        <end position="60"/>
    </location>
</feature>
<proteinExistence type="predicted"/>
<accession>A0AAE3WAN0</accession>
<reference evidence="3" key="1">
    <citation type="submission" date="2022-07" db="EMBL/GenBank/DDBJ databases">
        <authorList>
            <person name="Otstavnykh N."/>
            <person name="Isaeva M."/>
            <person name="Bystritskaya E."/>
        </authorList>
    </citation>
    <scope>NUCLEOTIDE SEQUENCE</scope>
    <source>
        <strain evidence="3">KCTC 52189</strain>
    </source>
</reference>
<keyword evidence="1" id="KW-0472">Membrane</keyword>
<name>A0AAE3WAN0_9RHOB</name>
<keyword evidence="4" id="KW-1185">Reference proteome</keyword>
<dbReference type="Pfam" id="PF07811">
    <property type="entry name" value="TadE"/>
    <property type="match status" value="1"/>
</dbReference>
<sequence>MMIPLARHLRRFRRRDEGTATIEFAILFPAFVMILLSSVEQGMITMQHSMLERGLDVAVRNVRLGTGDAPQHDEIKAQICEYAGVLKNCDTTLRLEMVQVDLRNQVAFDRSADCVDTSEAVQPVRNFVNGRENDLMLLRACVKIDPIFPTTGLGKQLAKDGAGQVALVAMSAFVQEPE</sequence>
<keyword evidence="1" id="KW-0812">Transmembrane</keyword>
<feature type="transmembrane region" description="Helical" evidence="1">
    <location>
        <begin position="20"/>
        <end position="39"/>
    </location>
</feature>
<organism evidence="3 4">
    <name type="scientific">Marimonas arenosa</name>
    <dbReference type="NCBI Taxonomy" id="1795305"/>
    <lineage>
        <taxon>Bacteria</taxon>
        <taxon>Pseudomonadati</taxon>
        <taxon>Pseudomonadota</taxon>
        <taxon>Alphaproteobacteria</taxon>
        <taxon>Rhodobacterales</taxon>
        <taxon>Paracoccaceae</taxon>
        <taxon>Marimonas</taxon>
    </lineage>
</organism>
<dbReference type="EMBL" id="JANHAX010000001">
    <property type="protein sequence ID" value="MDQ2089456.1"/>
    <property type="molecule type" value="Genomic_DNA"/>
</dbReference>
<evidence type="ECO:0000313" key="4">
    <source>
        <dbReference type="Proteomes" id="UP001226762"/>
    </source>
</evidence>
<dbReference type="InterPro" id="IPR012495">
    <property type="entry name" value="TadE-like_dom"/>
</dbReference>
<reference evidence="3" key="2">
    <citation type="submission" date="2023-02" db="EMBL/GenBank/DDBJ databases">
        <title>'Rhodoalgimonas zhirmunskyi' gen. nov., isolated from a red alga.</title>
        <authorList>
            <person name="Nedashkovskaya O.I."/>
            <person name="Otstavnykh N.Y."/>
            <person name="Bystritskaya E.P."/>
            <person name="Balabanova L.A."/>
            <person name="Isaeva M.P."/>
        </authorList>
    </citation>
    <scope>NUCLEOTIDE SEQUENCE</scope>
    <source>
        <strain evidence="3">KCTC 52189</strain>
    </source>
</reference>
<keyword evidence="1" id="KW-1133">Transmembrane helix</keyword>
<evidence type="ECO:0000313" key="3">
    <source>
        <dbReference type="EMBL" id="MDQ2089456.1"/>
    </source>
</evidence>
<protein>
    <submittedName>
        <fullName evidence="3">Pilus assembly protein</fullName>
    </submittedName>
</protein>